<proteinExistence type="predicted"/>
<feature type="region of interest" description="Disordered" evidence="1">
    <location>
        <begin position="560"/>
        <end position="618"/>
    </location>
</feature>
<dbReference type="CDD" id="cd18436">
    <property type="entry name" value="BRCT_BRC1_like_rpt2"/>
    <property type="match status" value="1"/>
</dbReference>
<sequence length="861" mass="95852">MAARQEKGLLSECSIAFVPSSSLVPKDIAGFADIAQQHGAEILEPRRDGSIRLQDATHIVSHTIDFPQFKDSQAYMIPVVTNDWIASTIRRGRLAQVRPFSPDPRMIFSKVTITCADLPMTDKETIIGATLALGGLESPDVTRQTTHLCALSIDDARCVAALQKNAQIKIVLPHWFEDCFKLGKRIDETPYLLPDAEILRLDAKADVKIPANHDMEGAIVLNPSTIAQGPAEPSTIFNGKHVMISTDLNIGSKALQIVQQRIINGGGRIVTTVDDCDWFVCQFRDGPQYVRACQAGKEVGNLAWLLYLVSRNEWASPQHRLLHYPIPKGGIPGFKELRICISNYGGDARIYLENLIRASGATYTKTMKGDNTHLITARSSSEKYEAAKDWGIETVNHLWIEESYAKSEMQPVSVAKYTHFPPRTNLGEIIGQTFFNEQRLRELYYPGGEDSQSPASRRRRKILDTAQENSYKTGPAEGVVIGRQMQKDFDVHGDDDEEEEAVAARTKGASGVKTPARSKRTGAGKENETPSIMSTGGRSAKNKALDSLKRIAPDMALYEKEKKRHSKDGIWGGKRAADQIDRDRTRRSSDAARDDGDLDMSDAESERPAKRRRSSLTENPLRVMLTGFTRWVEAKHKEDTDRRKLRAMGIRIVSENQPCDYLCAPYMVRTVKFLRTLAKGVEVLSDEFIMEALKKGKVPDPDAHILVDKKNETKFGVELRTAISRARAHNGKLLRGVPIYCTSCIRNGLDSYRSIVEANGGQFIQYSARSGVTIKPTTAEEDNGAPPDPVYLLTSDSAEERKLWPKFIAMAEKGHMEPRVVVADWLLDVAMRQQVSYDADKYAAAAFFERLAARSNGKSQE</sequence>
<accession>A0A9P8V6Y8</accession>
<dbReference type="EMBL" id="JAGSXJ010000021">
    <property type="protein sequence ID" value="KAH6678877.1"/>
    <property type="molecule type" value="Genomic_DNA"/>
</dbReference>
<dbReference type="Gene3D" id="3.40.50.10190">
    <property type="entry name" value="BRCT domain"/>
    <property type="match status" value="5"/>
</dbReference>
<dbReference type="AlphaFoldDB" id="A0A9P8V6Y8"/>
<protein>
    <submittedName>
        <fullName evidence="3">BRCT-containing protein</fullName>
    </submittedName>
</protein>
<dbReference type="PANTHER" id="PTHR47667:SF1">
    <property type="entry name" value="REGULATOR OF TY1 TRANSPOSITION PROTEIN 107"/>
    <property type="match status" value="1"/>
</dbReference>
<organism evidence="3 4">
    <name type="scientific">Plectosphaerella plurivora</name>
    <dbReference type="NCBI Taxonomy" id="936078"/>
    <lineage>
        <taxon>Eukaryota</taxon>
        <taxon>Fungi</taxon>
        <taxon>Dikarya</taxon>
        <taxon>Ascomycota</taxon>
        <taxon>Pezizomycotina</taxon>
        <taxon>Sordariomycetes</taxon>
        <taxon>Hypocreomycetidae</taxon>
        <taxon>Glomerellales</taxon>
        <taxon>Plectosphaerellaceae</taxon>
        <taxon>Plectosphaerella</taxon>
    </lineage>
</organism>
<dbReference type="InterPro" id="IPR053036">
    <property type="entry name" value="CellCycle_DNARepair_Reg"/>
</dbReference>
<dbReference type="GO" id="GO:0005634">
    <property type="term" value="C:nucleus"/>
    <property type="evidence" value="ECO:0007669"/>
    <property type="project" value="TreeGrafter"/>
</dbReference>
<dbReference type="GO" id="GO:0006302">
    <property type="term" value="P:double-strand break repair"/>
    <property type="evidence" value="ECO:0007669"/>
    <property type="project" value="TreeGrafter"/>
</dbReference>
<feature type="domain" description="BRCT" evidence="2">
    <location>
        <begin position="334"/>
        <end position="411"/>
    </location>
</feature>
<dbReference type="SMART" id="SM00292">
    <property type="entry name" value="BRCT"/>
    <property type="match status" value="5"/>
</dbReference>
<dbReference type="Pfam" id="PF12738">
    <property type="entry name" value="PTCB-BRCT"/>
    <property type="match status" value="1"/>
</dbReference>
<dbReference type="Pfam" id="PF16770">
    <property type="entry name" value="RTT107_BRCT_5"/>
    <property type="match status" value="1"/>
</dbReference>
<dbReference type="CDD" id="cd18439">
    <property type="entry name" value="BRCT_BRC1_like_rpt6"/>
    <property type="match status" value="1"/>
</dbReference>
<dbReference type="PROSITE" id="PS50172">
    <property type="entry name" value="BRCT"/>
    <property type="match status" value="3"/>
</dbReference>
<feature type="region of interest" description="Disordered" evidence="1">
    <location>
        <begin position="492"/>
        <end position="545"/>
    </location>
</feature>
<evidence type="ECO:0000259" key="2">
    <source>
        <dbReference type="PROSITE" id="PS50172"/>
    </source>
</evidence>
<feature type="region of interest" description="Disordered" evidence="1">
    <location>
        <begin position="445"/>
        <end position="467"/>
    </location>
</feature>
<dbReference type="Proteomes" id="UP000770015">
    <property type="component" value="Unassembled WGS sequence"/>
</dbReference>
<feature type="domain" description="BRCT" evidence="2">
    <location>
        <begin position="103"/>
        <end position="193"/>
    </location>
</feature>
<dbReference type="GO" id="GO:0035361">
    <property type="term" value="C:Cul8-RING ubiquitin ligase complex"/>
    <property type="evidence" value="ECO:0007669"/>
    <property type="project" value="TreeGrafter"/>
</dbReference>
<dbReference type="PANTHER" id="PTHR47667">
    <property type="entry name" value="REGULATOR OF TY1 TRANSPOSITION PROTEIN 107"/>
    <property type="match status" value="1"/>
</dbReference>
<feature type="domain" description="BRCT" evidence="2">
    <location>
        <begin position="5"/>
        <end position="102"/>
    </location>
</feature>
<evidence type="ECO:0000313" key="4">
    <source>
        <dbReference type="Proteomes" id="UP000770015"/>
    </source>
</evidence>
<keyword evidence="4" id="KW-1185">Reference proteome</keyword>
<dbReference type="InterPro" id="IPR036420">
    <property type="entry name" value="BRCT_dom_sf"/>
</dbReference>
<dbReference type="OrthoDB" id="342264at2759"/>
<gene>
    <name evidence="3" type="ORF">F5X68DRAFT_245319</name>
</gene>
<dbReference type="SUPFAM" id="SSF52113">
    <property type="entry name" value="BRCT domain"/>
    <property type="match status" value="5"/>
</dbReference>
<dbReference type="GO" id="GO:1990683">
    <property type="term" value="P:DNA double-strand break attachment to nuclear envelope"/>
    <property type="evidence" value="ECO:0007669"/>
    <property type="project" value="TreeGrafter"/>
</dbReference>
<evidence type="ECO:0000256" key="1">
    <source>
        <dbReference type="SAM" id="MobiDB-lite"/>
    </source>
</evidence>
<dbReference type="Pfam" id="PF00533">
    <property type="entry name" value="BRCT"/>
    <property type="match status" value="1"/>
</dbReference>
<name>A0A9P8V6Y8_9PEZI</name>
<comment type="caution">
    <text evidence="3">The sequence shown here is derived from an EMBL/GenBank/DDBJ whole genome shotgun (WGS) entry which is preliminary data.</text>
</comment>
<reference evidence="3" key="1">
    <citation type="journal article" date="2021" name="Nat. Commun.">
        <title>Genetic determinants of endophytism in the Arabidopsis root mycobiome.</title>
        <authorList>
            <person name="Mesny F."/>
            <person name="Miyauchi S."/>
            <person name="Thiergart T."/>
            <person name="Pickel B."/>
            <person name="Atanasova L."/>
            <person name="Karlsson M."/>
            <person name="Huettel B."/>
            <person name="Barry K.W."/>
            <person name="Haridas S."/>
            <person name="Chen C."/>
            <person name="Bauer D."/>
            <person name="Andreopoulos W."/>
            <person name="Pangilinan J."/>
            <person name="LaButti K."/>
            <person name="Riley R."/>
            <person name="Lipzen A."/>
            <person name="Clum A."/>
            <person name="Drula E."/>
            <person name="Henrissat B."/>
            <person name="Kohler A."/>
            <person name="Grigoriev I.V."/>
            <person name="Martin F.M."/>
            <person name="Hacquard S."/>
        </authorList>
    </citation>
    <scope>NUCLEOTIDE SEQUENCE</scope>
    <source>
        <strain evidence="3">MPI-SDFR-AT-0117</strain>
    </source>
</reference>
<feature type="compositionally biased region" description="Basic and acidic residues" evidence="1">
    <location>
        <begin position="575"/>
        <end position="595"/>
    </location>
</feature>
<dbReference type="InterPro" id="IPR001357">
    <property type="entry name" value="BRCT_dom"/>
</dbReference>
<evidence type="ECO:0000313" key="3">
    <source>
        <dbReference type="EMBL" id="KAH6678877.1"/>
    </source>
</evidence>
<dbReference type="FunFam" id="3.40.50.10190:FF:000048">
    <property type="entry name" value="DNA repair protein Rtt107"/>
    <property type="match status" value="1"/>
</dbReference>
<dbReference type="CDD" id="cd18437">
    <property type="entry name" value="BRCT_BRC1_like_rpt3"/>
    <property type="match status" value="1"/>
</dbReference>
<dbReference type="CDD" id="cd18438">
    <property type="entry name" value="BRCT_BRC1_like_rpt4"/>
    <property type="match status" value="1"/>
</dbReference>